<dbReference type="EMBL" id="NHTK01006063">
    <property type="protein sequence ID" value="PPQ65562.1"/>
    <property type="molecule type" value="Genomic_DNA"/>
</dbReference>
<protein>
    <recommendedName>
        <fullName evidence="3">F-box domain-containing protein</fullName>
    </recommendedName>
</protein>
<dbReference type="SUPFAM" id="SSF52047">
    <property type="entry name" value="RNI-like"/>
    <property type="match status" value="1"/>
</dbReference>
<sequence>MHTTVIPLEIISSIIDILAKDGQLEVLKDLSPVCSFFRDQCRKHLFATIAIEEDGDLEVGESQNLPSILQFTTLISEHPGVAAHIRCLILINPADGGDDQAGLPEALSKLTNLSTLEIRLKSEFWSDILSECIQALSQHASFQHLILDDVAQFPINVIMAIPRLQHLELIAVELIEEEPLNPDSESIYLKSLAMTAFEDLEDGEPGTALELMKPNGDFYIDLSKLESFRFLAASQDSANHVSRFFQSHRIASLKEMSFSISRFLDDEERRYNYTQALQSWILPQQKTLRVLEFHSFALDLRDDPYLGLCQTLDLLEAENALTSLRVAITVSAFNRSEDVDIFGEQWRSLCNVLNKPGWKSLTEVSLRILGIGCSPRAQFAKLSSYFEPLTNSSKHFHFKLMLDHTPKEDIDEGDRRMSRLISEFVAVAPSIAILPSLI</sequence>
<gene>
    <name evidence="1" type="ORF">CVT24_010825</name>
</gene>
<reference evidence="1 2" key="1">
    <citation type="journal article" date="2018" name="Evol. Lett.">
        <title>Horizontal gene cluster transfer increased hallucinogenic mushroom diversity.</title>
        <authorList>
            <person name="Reynolds H.T."/>
            <person name="Vijayakumar V."/>
            <person name="Gluck-Thaler E."/>
            <person name="Korotkin H.B."/>
            <person name="Matheny P.B."/>
            <person name="Slot J.C."/>
        </authorList>
    </citation>
    <scope>NUCLEOTIDE SEQUENCE [LARGE SCALE GENOMIC DNA]</scope>
    <source>
        <strain evidence="1 2">2629</strain>
    </source>
</reference>
<organism evidence="1 2">
    <name type="scientific">Panaeolus cyanescens</name>
    <dbReference type="NCBI Taxonomy" id="181874"/>
    <lineage>
        <taxon>Eukaryota</taxon>
        <taxon>Fungi</taxon>
        <taxon>Dikarya</taxon>
        <taxon>Basidiomycota</taxon>
        <taxon>Agaricomycotina</taxon>
        <taxon>Agaricomycetes</taxon>
        <taxon>Agaricomycetidae</taxon>
        <taxon>Agaricales</taxon>
        <taxon>Agaricineae</taxon>
        <taxon>Galeropsidaceae</taxon>
        <taxon>Panaeolus</taxon>
    </lineage>
</organism>
<evidence type="ECO:0008006" key="3">
    <source>
        <dbReference type="Google" id="ProtNLM"/>
    </source>
</evidence>
<dbReference type="InParanoid" id="A0A409VH15"/>
<evidence type="ECO:0000313" key="1">
    <source>
        <dbReference type="EMBL" id="PPQ65562.1"/>
    </source>
</evidence>
<proteinExistence type="predicted"/>
<comment type="caution">
    <text evidence="1">The sequence shown here is derived from an EMBL/GenBank/DDBJ whole genome shotgun (WGS) entry which is preliminary data.</text>
</comment>
<name>A0A409VH15_9AGAR</name>
<evidence type="ECO:0000313" key="2">
    <source>
        <dbReference type="Proteomes" id="UP000284842"/>
    </source>
</evidence>
<dbReference type="STRING" id="181874.A0A409VH15"/>
<dbReference type="AlphaFoldDB" id="A0A409VH15"/>
<keyword evidence="2" id="KW-1185">Reference proteome</keyword>
<dbReference type="OrthoDB" id="2745898at2759"/>
<dbReference type="Proteomes" id="UP000284842">
    <property type="component" value="Unassembled WGS sequence"/>
</dbReference>
<accession>A0A409VH15</accession>